<evidence type="ECO:0000256" key="2">
    <source>
        <dbReference type="SAM" id="Phobius"/>
    </source>
</evidence>
<dbReference type="Proteomes" id="UP000244855">
    <property type="component" value="Unassembled WGS sequence"/>
</dbReference>
<feature type="transmembrane region" description="Helical" evidence="2">
    <location>
        <begin position="284"/>
        <end position="307"/>
    </location>
</feature>
<feature type="compositionally biased region" description="Acidic residues" evidence="1">
    <location>
        <begin position="244"/>
        <end position="261"/>
    </location>
</feature>
<sequence>METYWKRLAPYLPSHQARDGPFTIHNKTSSSSPLLPQHTRSPVDLNDGKQPRSLHYYGSFHTSAQEGISHPKIRATTKTLTPGVSTAAPITTPRSPSTCGRIASVQTDTPYPLRHAADNRNERESASDRNNPLTLQMAIQTAPSWPQRDNRPIYHPPAQRATSPQIKFLHVFGDMSLPSPYMNIYRAKDALIRMLPRNLQQLRATDLESASLISDPNERVLGWLNSLVPYSEGIQAAPSIESFESSESDTIDSDSSEEEDAGSNRRLSRFGARDEDRNDWDRSLVVSLLWCLVVVLVGGGMLVIWLLQHQ</sequence>
<feature type="compositionally biased region" description="Polar residues" evidence="1">
    <location>
        <begin position="25"/>
        <end position="40"/>
    </location>
</feature>
<feature type="region of interest" description="Disordered" evidence="1">
    <location>
        <begin position="239"/>
        <end position="268"/>
    </location>
</feature>
<accession>A0A2V1EE02</accession>
<proteinExistence type="predicted"/>
<feature type="region of interest" description="Disordered" evidence="1">
    <location>
        <begin position="15"/>
        <end position="55"/>
    </location>
</feature>
<evidence type="ECO:0000256" key="1">
    <source>
        <dbReference type="SAM" id="MobiDB-lite"/>
    </source>
</evidence>
<gene>
    <name evidence="3" type="ORF">DM02DRAFT_696576</name>
</gene>
<organism evidence="3 4">
    <name type="scientific">Periconia macrospinosa</name>
    <dbReference type="NCBI Taxonomy" id="97972"/>
    <lineage>
        <taxon>Eukaryota</taxon>
        <taxon>Fungi</taxon>
        <taxon>Dikarya</taxon>
        <taxon>Ascomycota</taxon>
        <taxon>Pezizomycotina</taxon>
        <taxon>Dothideomycetes</taxon>
        <taxon>Pleosporomycetidae</taxon>
        <taxon>Pleosporales</taxon>
        <taxon>Massarineae</taxon>
        <taxon>Periconiaceae</taxon>
        <taxon>Periconia</taxon>
    </lineage>
</organism>
<evidence type="ECO:0000313" key="4">
    <source>
        <dbReference type="Proteomes" id="UP000244855"/>
    </source>
</evidence>
<name>A0A2V1EE02_9PLEO</name>
<keyword evidence="2" id="KW-1133">Transmembrane helix</keyword>
<evidence type="ECO:0000313" key="3">
    <source>
        <dbReference type="EMBL" id="PVI07904.1"/>
    </source>
</evidence>
<feature type="region of interest" description="Disordered" evidence="1">
    <location>
        <begin position="83"/>
        <end position="104"/>
    </location>
</feature>
<keyword evidence="2" id="KW-0812">Transmembrane</keyword>
<dbReference type="AlphaFoldDB" id="A0A2V1EE02"/>
<keyword evidence="2" id="KW-0472">Membrane</keyword>
<reference evidence="3 4" key="1">
    <citation type="journal article" date="2018" name="Sci. Rep.">
        <title>Comparative genomics provides insights into the lifestyle and reveals functional heterogeneity of dark septate endophytic fungi.</title>
        <authorList>
            <person name="Knapp D.G."/>
            <person name="Nemeth J.B."/>
            <person name="Barry K."/>
            <person name="Hainaut M."/>
            <person name="Henrissat B."/>
            <person name="Johnson J."/>
            <person name="Kuo A."/>
            <person name="Lim J.H.P."/>
            <person name="Lipzen A."/>
            <person name="Nolan M."/>
            <person name="Ohm R.A."/>
            <person name="Tamas L."/>
            <person name="Grigoriev I.V."/>
            <person name="Spatafora J.W."/>
            <person name="Nagy L.G."/>
            <person name="Kovacs G.M."/>
        </authorList>
    </citation>
    <scope>NUCLEOTIDE SEQUENCE [LARGE SCALE GENOMIC DNA]</scope>
    <source>
        <strain evidence="3 4">DSE2036</strain>
    </source>
</reference>
<keyword evidence="4" id="KW-1185">Reference proteome</keyword>
<protein>
    <submittedName>
        <fullName evidence="3">Uncharacterized protein</fullName>
    </submittedName>
</protein>
<dbReference type="EMBL" id="KZ805302">
    <property type="protein sequence ID" value="PVI07904.1"/>
    <property type="molecule type" value="Genomic_DNA"/>
</dbReference>